<organism evidence="2 3">
    <name type="scientific">Pseudoduganella armeniaca</name>
    <dbReference type="NCBI Taxonomy" id="2072590"/>
    <lineage>
        <taxon>Bacteria</taxon>
        <taxon>Pseudomonadati</taxon>
        <taxon>Pseudomonadota</taxon>
        <taxon>Betaproteobacteria</taxon>
        <taxon>Burkholderiales</taxon>
        <taxon>Oxalobacteraceae</taxon>
        <taxon>Telluria group</taxon>
        <taxon>Pseudoduganella</taxon>
    </lineage>
</organism>
<keyword evidence="1" id="KW-1133">Transmembrane helix</keyword>
<keyword evidence="3" id="KW-1185">Reference proteome</keyword>
<dbReference type="Proteomes" id="UP000240505">
    <property type="component" value="Chromosome"/>
</dbReference>
<feature type="transmembrane region" description="Helical" evidence="1">
    <location>
        <begin position="59"/>
        <end position="80"/>
    </location>
</feature>
<proteinExistence type="predicted"/>
<keyword evidence="1" id="KW-0472">Membrane</keyword>
<dbReference type="EMBL" id="CP028324">
    <property type="protein sequence ID" value="AVR95118.1"/>
    <property type="molecule type" value="Genomic_DNA"/>
</dbReference>
<name>A0A2R4C6F1_9BURK</name>
<dbReference type="AlphaFoldDB" id="A0A2R4C6F1"/>
<evidence type="ECO:0000313" key="2">
    <source>
        <dbReference type="EMBL" id="AVR95118.1"/>
    </source>
</evidence>
<feature type="transmembrane region" description="Helical" evidence="1">
    <location>
        <begin position="25"/>
        <end position="53"/>
    </location>
</feature>
<gene>
    <name evidence="2" type="ORF">C9I28_04810</name>
</gene>
<protein>
    <submittedName>
        <fullName evidence="2">Uncharacterized protein</fullName>
    </submittedName>
</protein>
<evidence type="ECO:0000313" key="3">
    <source>
        <dbReference type="Proteomes" id="UP000240505"/>
    </source>
</evidence>
<accession>A0A2R4C6F1</accession>
<reference evidence="2 3" key="1">
    <citation type="submission" date="2018-03" db="EMBL/GenBank/DDBJ databases">
        <title>Massilia armeniaca sp. nov., isolated from desert soil.</title>
        <authorList>
            <person name="Huang H."/>
            <person name="Ren M."/>
        </authorList>
    </citation>
    <scope>NUCLEOTIDE SEQUENCE [LARGE SCALE GENOMIC DNA]</scope>
    <source>
        <strain evidence="2 3">ZMN-3</strain>
    </source>
</reference>
<keyword evidence="1" id="KW-0812">Transmembrane</keyword>
<sequence>MFTTSTLRRAWRSLWQLRARHDVALAARLALVSLLALSGALGLMLFAAVFGTIDRPGWWWPSLLPLMGICLCVLHGMFGVRQQKTRTVLKTCGF</sequence>
<dbReference type="KEGG" id="masz:C9I28_04810"/>
<dbReference type="RefSeq" id="WP_107140469.1">
    <property type="nucleotide sequence ID" value="NZ_CP028324.1"/>
</dbReference>
<evidence type="ECO:0000256" key="1">
    <source>
        <dbReference type="SAM" id="Phobius"/>
    </source>
</evidence>